<dbReference type="AlphaFoldDB" id="A0A1W2AJ65"/>
<keyword evidence="8" id="KW-0799">Topoisomerase</keyword>
<evidence type="ECO:0000256" key="6">
    <source>
        <dbReference type="ARBA" id="ARBA00022840"/>
    </source>
</evidence>
<evidence type="ECO:0000256" key="1">
    <source>
        <dbReference type="ARBA" id="ARBA00000185"/>
    </source>
</evidence>
<dbReference type="Pfam" id="PF02518">
    <property type="entry name" value="HATPase_c"/>
    <property type="match status" value="1"/>
</dbReference>
<dbReference type="SMART" id="SM00387">
    <property type="entry name" value="HATPase_c"/>
    <property type="match status" value="1"/>
</dbReference>
<dbReference type="HAMAP" id="MF_00938">
    <property type="entry name" value="ParE_type1"/>
    <property type="match status" value="1"/>
</dbReference>
<dbReference type="Proteomes" id="UP000192418">
    <property type="component" value="Unassembled WGS sequence"/>
</dbReference>
<dbReference type="InterPro" id="IPR005737">
    <property type="entry name" value="TopoIV_B_Gneg"/>
</dbReference>
<dbReference type="SMART" id="SM00433">
    <property type="entry name" value="TOP2c"/>
    <property type="match status" value="1"/>
</dbReference>
<evidence type="ECO:0000256" key="2">
    <source>
        <dbReference type="ARBA" id="ARBA00001946"/>
    </source>
</evidence>
<comment type="cofactor">
    <cofactor evidence="2">
        <name>Mg(2+)</name>
        <dbReference type="ChEBI" id="CHEBI:18420"/>
    </cofactor>
</comment>
<dbReference type="FunFam" id="3.30.565.10:FF:000002">
    <property type="entry name" value="DNA gyrase subunit B"/>
    <property type="match status" value="1"/>
</dbReference>
<dbReference type="InterPro" id="IPR036890">
    <property type="entry name" value="HATPase_C_sf"/>
</dbReference>
<dbReference type="SUPFAM" id="SSF55874">
    <property type="entry name" value="ATPase domain of HSP90 chaperone/DNA topoisomerase II/histidine kinase"/>
    <property type="match status" value="1"/>
</dbReference>
<gene>
    <name evidence="13" type="ORF">SAMN02746065_105117</name>
</gene>
<evidence type="ECO:0000313" key="13">
    <source>
        <dbReference type="EMBL" id="SMC60481.1"/>
    </source>
</evidence>
<keyword evidence="10 13" id="KW-0413">Isomerase</keyword>
<dbReference type="Pfam" id="PF01751">
    <property type="entry name" value="Toprim"/>
    <property type="match status" value="1"/>
</dbReference>
<dbReference type="PROSITE" id="PS00177">
    <property type="entry name" value="TOPOISOMERASE_II"/>
    <property type="match status" value="1"/>
</dbReference>
<dbReference type="InterPro" id="IPR003594">
    <property type="entry name" value="HATPase_dom"/>
</dbReference>
<evidence type="ECO:0000259" key="12">
    <source>
        <dbReference type="PROSITE" id="PS50880"/>
    </source>
</evidence>
<proteinExistence type="inferred from homology"/>
<organism evidence="13 14">
    <name type="scientific">Desulfocicer vacuolatum DSM 3385</name>
    <dbReference type="NCBI Taxonomy" id="1121400"/>
    <lineage>
        <taxon>Bacteria</taxon>
        <taxon>Pseudomonadati</taxon>
        <taxon>Thermodesulfobacteriota</taxon>
        <taxon>Desulfobacteria</taxon>
        <taxon>Desulfobacterales</taxon>
        <taxon>Desulfobacteraceae</taxon>
        <taxon>Desulfocicer</taxon>
    </lineage>
</organism>
<dbReference type="PRINTS" id="PR00418">
    <property type="entry name" value="TPI2FAMILY"/>
</dbReference>
<evidence type="ECO:0000256" key="11">
    <source>
        <dbReference type="SAM" id="MobiDB-lite"/>
    </source>
</evidence>
<dbReference type="OrthoDB" id="9802808at2"/>
<evidence type="ECO:0000256" key="9">
    <source>
        <dbReference type="ARBA" id="ARBA00023125"/>
    </source>
</evidence>
<dbReference type="InterPro" id="IPR013760">
    <property type="entry name" value="Topo_IIA-like_dom_sf"/>
</dbReference>
<dbReference type="PRINTS" id="PR01098">
    <property type="entry name" value="TOPISMRASE4B"/>
</dbReference>
<feature type="domain" description="Toprim" evidence="12">
    <location>
        <begin position="430"/>
        <end position="543"/>
    </location>
</feature>
<dbReference type="RefSeq" id="WP_084067801.1">
    <property type="nucleotide sequence ID" value="NZ_FWXY01000005.1"/>
</dbReference>
<dbReference type="GO" id="GO:0005524">
    <property type="term" value="F:ATP binding"/>
    <property type="evidence" value="ECO:0007669"/>
    <property type="project" value="UniProtKB-KW"/>
</dbReference>
<dbReference type="InterPro" id="IPR014721">
    <property type="entry name" value="Ribsml_uS5_D2-typ_fold_subgr"/>
</dbReference>
<evidence type="ECO:0000256" key="3">
    <source>
        <dbReference type="ARBA" id="ARBA00012895"/>
    </source>
</evidence>
<dbReference type="InterPro" id="IPR013759">
    <property type="entry name" value="Topo_IIA_B_C"/>
</dbReference>
<protein>
    <recommendedName>
        <fullName evidence="3">DNA topoisomerase (ATP-hydrolyzing)</fullName>
        <ecNumber evidence="3">5.6.2.2</ecNumber>
    </recommendedName>
</protein>
<comment type="catalytic activity">
    <reaction evidence="1">
        <text>ATP-dependent breakage, passage and rejoining of double-stranded DNA.</text>
        <dbReference type="EC" id="5.6.2.2"/>
    </reaction>
</comment>
<dbReference type="GO" id="GO:0003918">
    <property type="term" value="F:DNA topoisomerase type II (double strand cut, ATP-hydrolyzing) activity"/>
    <property type="evidence" value="ECO:0007669"/>
    <property type="project" value="UniProtKB-EC"/>
</dbReference>
<dbReference type="Gene3D" id="3.40.50.670">
    <property type="match status" value="1"/>
</dbReference>
<evidence type="ECO:0000313" key="14">
    <source>
        <dbReference type="Proteomes" id="UP000192418"/>
    </source>
</evidence>
<dbReference type="NCBIfam" id="TIGR01055">
    <property type="entry name" value="parE_Gneg"/>
    <property type="match status" value="1"/>
</dbReference>
<dbReference type="InterPro" id="IPR013506">
    <property type="entry name" value="Topo_IIA_bsu_dom2"/>
</dbReference>
<evidence type="ECO:0000256" key="7">
    <source>
        <dbReference type="ARBA" id="ARBA00022842"/>
    </source>
</evidence>
<sequence>MELFKSEIDTDNGKNKDVGSAGYNAESIEVLKGLDPVKRRPGMYTDTASPDHLAQEVIDNSVDEAIAGHANRIDVIMHTDNALEVRDNGRGMPVDIHPVEKISGVELIMTRLHAGAKFSSKDYDFSGGLHGVGVSVVNALSTFMEVLILRGGTLYRITFKDGFKDRDLEIIKETKTKKSGTTIRFYPDTSYFDVPKFSKKTLKHVLKAKAVLCPGLLITLLDKKNGTRDEWQFENGLLDYLTESFDGCDTLLGDPFTGTKKTEDAAVDWAVDWSEEKRDNLCESYVNLIPTRQGGTHVNGFRSGLLESIREFCGFHDLLPKGVHIAPEDIWQNIGFILSVKLSDAQFSGQTKERLSSRHCSGFVNTAVRDAFSLWLNQNTAVGEKLAAAALENARSRLRKAKTVTRKRVTAGPALPGKLSDCTSNDPAKSELFLVEGDSAGGSAKQARDRQFQAIMPLRGKILNTWETDPSQILASREIHDISVAMGVDPDTEDISGLRYHKICILADADSDGLHIATLLCALFYRHFSEVVRRGHIFVAMPPLFRIDVGKEVFYALDEDEKESIIKKIERRKKHGKINVQRFKGLGEMNPLQLRETTISPDTRRLVQLTVAENGKQNANNKPRGVFEIMDLLLGKKRASDRRCWIEENGNLMEVE</sequence>
<dbReference type="EMBL" id="FWXY01000005">
    <property type="protein sequence ID" value="SMC60481.1"/>
    <property type="molecule type" value="Genomic_DNA"/>
</dbReference>
<dbReference type="CDD" id="cd16928">
    <property type="entry name" value="HATPase_GyrB-like"/>
    <property type="match status" value="1"/>
</dbReference>
<evidence type="ECO:0000256" key="5">
    <source>
        <dbReference type="ARBA" id="ARBA00022741"/>
    </source>
</evidence>
<dbReference type="InterPro" id="IPR020568">
    <property type="entry name" value="Ribosomal_Su5_D2-typ_SF"/>
</dbReference>
<dbReference type="PROSITE" id="PS50880">
    <property type="entry name" value="TOPRIM"/>
    <property type="match status" value="1"/>
</dbReference>
<name>A0A1W2AJ65_9BACT</name>
<keyword evidence="4" id="KW-0479">Metal-binding</keyword>
<dbReference type="GO" id="GO:0006265">
    <property type="term" value="P:DNA topological change"/>
    <property type="evidence" value="ECO:0007669"/>
    <property type="project" value="InterPro"/>
</dbReference>
<keyword evidence="9" id="KW-0238">DNA-binding</keyword>
<evidence type="ECO:0000256" key="4">
    <source>
        <dbReference type="ARBA" id="ARBA00022723"/>
    </source>
</evidence>
<dbReference type="InterPro" id="IPR001241">
    <property type="entry name" value="Topo_IIA"/>
</dbReference>
<keyword evidence="6" id="KW-0067">ATP-binding</keyword>
<feature type="compositionally biased region" description="Basic and acidic residues" evidence="11">
    <location>
        <begin position="1"/>
        <end position="17"/>
    </location>
</feature>
<dbReference type="SUPFAM" id="SSF54211">
    <property type="entry name" value="Ribosomal protein S5 domain 2-like"/>
    <property type="match status" value="1"/>
</dbReference>
<dbReference type="CDD" id="cd00822">
    <property type="entry name" value="TopoII_Trans_DNA_gyrase"/>
    <property type="match status" value="1"/>
</dbReference>
<evidence type="ECO:0000256" key="10">
    <source>
        <dbReference type="ARBA" id="ARBA00023235"/>
    </source>
</evidence>
<dbReference type="GO" id="GO:0046872">
    <property type="term" value="F:metal ion binding"/>
    <property type="evidence" value="ECO:0007669"/>
    <property type="project" value="UniProtKB-KW"/>
</dbReference>
<dbReference type="PANTHER" id="PTHR45866:SF4">
    <property type="entry name" value="DNA TOPOISOMERASE 4 SUBUNIT B"/>
    <property type="match status" value="1"/>
</dbReference>
<dbReference type="GO" id="GO:0005694">
    <property type="term" value="C:chromosome"/>
    <property type="evidence" value="ECO:0007669"/>
    <property type="project" value="InterPro"/>
</dbReference>
<keyword evidence="14" id="KW-1185">Reference proteome</keyword>
<dbReference type="InterPro" id="IPR018522">
    <property type="entry name" value="TopoIIA_CS"/>
</dbReference>
<dbReference type="Pfam" id="PF00204">
    <property type="entry name" value="DNA_gyraseB"/>
    <property type="match status" value="1"/>
</dbReference>
<dbReference type="InterPro" id="IPR006171">
    <property type="entry name" value="TOPRIM_dom"/>
</dbReference>
<dbReference type="SUPFAM" id="SSF56719">
    <property type="entry name" value="Type II DNA topoisomerase"/>
    <property type="match status" value="1"/>
</dbReference>
<dbReference type="Gene3D" id="3.30.230.10">
    <property type="match status" value="1"/>
</dbReference>
<keyword evidence="5" id="KW-0547">Nucleotide-binding</keyword>
<feature type="region of interest" description="Disordered" evidence="11">
    <location>
        <begin position="1"/>
        <end position="20"/>
    </location>
</feature>
<accession>A0A1W2AJ65</accession>
<dbReference type="STRING" id="1121400.SAMN02746065_105117"/>
<evidence type="ECO:0000256" key="8">
    <source>
        <dbReference type="ARBA" id="ARBA00023029"/>
    </source>
</evidence>
<reference evidence="13 14" key="1">
    <citation type="submission" date="2017-04" db="EMBL/GenBank/DDBJ databases">
        <authorList>
            <person name="Afonso C.L."/>
            <person name="Miller P.J."/>
            <person name="Scott M.A."/>
            <person name="Spackman E."/>
            <person name="Goraichik I."/>
            <person name="Dimitrov K.M."/>
            <person name="Suarez D.L."/>
            <person name="Swayne D.E."/>
        </authorList>
    </citation>
    <scope>NUCLEOTIDE SEQUENCE [LARGE SCALE GENOMIC DNA]</scope>
    <source>
        <strain evidence="13 14">DSM 3385</strain>
    </source>
</reference>
<keyword evidence="7" id="KW-0460">Magnesium</keyword>
<dbReference type="Pfam" id="PF00986">
    <property type="entry name" value="DNA_gyraseB_C"/>
    <property type="match status" value="1"/>
</dbReference>
<dbReference type="GO" id="GO:0003677">
    <property type="term" value="F:DNA binding"/>
    <property type="evidence" value="ECO:0007669"/>
    <property type="project" value="UniProtKB-KW"/>
</dbReference>
<dbReference type="FunFam" id="3.40.50.670:FF:000003">
    <property type="entry name" value="DNA topoisomerase 4 subunit B"/>
    <property type="match status" value="1"/>
</dbReference>
<dbReference type="Gene3D" id="3.30.565.10">
    <property type="entry name" value="Histidine kinase-like ATPase, C-terminal domain"/>
    <property type="match status" value="1"/>
</dbReference>
<dbReference type="PANTHER" id="PTHR45866">
    <property type="entry name" value="DNA GYRASE/TOPOISOMERASE SUBUNIT B"/>
    <property type="match status" value="1"/>
</dbReference>
<dbReference type="EC" id="5.6.2.2" evidence="3"/>
<dbReference type="InterPro" id="IPR002288">
    <property type="entry name" value="DNA_gyrase_B_C"/>
</dbReference>